<evidence type="ECO:0000313" key="2">
    <source>
        <dbReference type="Proteomes" id="UP001204142"/>
    </source>
</evidence>
<organism evidence="1 2">
    <name type="scientific">Limnobacter humi</name>
    <dbReference type="NCBI Taxonomy" id="1778671"/>
    <lineage>
        <taxon>Bacteria</taxon>
        <taxon>Pseudomonadati</taxon>
        <taxon>Pseudomonadota</taxon>
        <taxon>Betaproteobacteria</taxon>
        <taxon>Burkholderiales</taxon>
        <taxon>Burkholderiaceae</taxon>
        <taxon>Limnobacter</taxon>
    </lineage>
</organism>
<dbReference type="EMBL" id="JANIGO010000003">
    <property type="protein sequence ID" value="MCQ8896681.1"/>
    <property type="molecule type" value="Genomic_DNA"/>
</dbReference>
<evidence type="ECO:0008006" key="3">
    <source>
        <dbReference type="Google" id="ProtNLM"/>
    </source>
</evidence>
<dbReference type="RefSeq" id="WP_256764495.1">
    <property type="nucleotide sequence ID" value="NZ_JANIGO010000003.1"/>
</dbReference>
<sequence length="55" mass="6432">MSTKQQLDLLKEVELKLDEMAKDKEFKEKFPLEGKELKGVRLVVSSIIRRLESAR</sequence>
<comment type="caution">
    <text evidence="1">The sequence shown here is derived from an EMBL/GenBank/DDBJ whole genome shotgun (WGS) entry which is preliminary data.</text>
</comment>
<name>A0ABT1WGN1_9BURK</name>
<proteinExistence type="predicted"/>
<gene>
    <name evidence="1" type="ORF">NQT62_09580</name>
</gene>
<reference evidence="1 2" key="1">
    <citation type="submission" date="2022-07" db="EMBL/GenBank/DDBJ databases">
        <authorList>
            <person name="Xamxidin M."/>
            <person name="Wu M."/>
        </authorList>
    </citation>
    <scope>NUCLEOTIDE SEQUENCE [LARGE SCALE GENOMIC DNA]</scope>
    <source>
        <strain evidence="1 2">NBRC 111650</strain>
    </source>
</reference>
<keyword evidence="2" id="KW-1185">Reference proteome</keyword>
<accession>A0ABT1WGN1</accession>
<protein>
    <recommendedName>
        <fullName evidence="3">50S ribosomal protein L29</fullName>
    </recommendedName>
</protein>
<evidence type="ECO:0000313" key="1">
    <source>
        <dbReference type="EMBL" id="MCQ8896681.1"/>
    </source>
</evidence>
<dbReference type="Proteomes" id="UP001204142">
    <property type="component" value="Unassembled WGS sequence"/>
</dbReference>